<evidence type="ECO:0000256" key="3">
    <source>
        <dbReference type="SAM" id="MobiDB-lite"/>
    </source>
</evidence>
<dbReference type="Gene3D" id="2.130.10.30">
    <property type="entry name" value="Regulator of chromosome condensation 1/beta-lactamase-inhibitor protein II"/>
    <property type="match status" value="2"/>
</dbReference>
<protein>
    <recommendedName>
        <fullName evidence="4">RCC1-like domain-containing protein</fullName>
    </recommendedName>
</protein>
<feature type="region of interest" description="Disordered" evidence="3">
    <location>
        <begin position="59"/>
        <end position="120"/>
    </location>
</feature>
<feature type="region of interest" description="Disordered" evidence="3">
    <location>
        <begin position="446"/>
        <end position="465"/>
    </location>
</feature>
<dbReference type="InterPro" id="IPR058923">
    <property type="entry name" value="RCC1-like_dom"/>
</dbReference>
<evidence type="ECO:0000256" key="1">
    <source>
        <dbReference type="ARBA" id="ARBA00022658"/>
    </source>
</evidence>
<feature type="domain" description="RCC1-like" evidence="4">
    <location>
        <begin position="117"/>
        <end position="382"/>
    </location>
</feature>
<evidence type="ECO:0000313" key="5">
    <source>
        <dbReference type="EMBL" id="TXD33830.1"/>
    </source>
</evidence>
<dbReference type="EMBL" id="VOSL01000059">
    <property type="protein sequence ID" value="TXD33830.1"/>
    <property type="molecule type" value="Genomic_DNA"/>
</dbReference>
<gene>
    <name evidence="5" type="ORF">FRC96_15290</name>
</gene>
<dbReference type="GO" id="GO:0005737">
    <property type="term" value="C:cytoplasm"/>
    <property type="evidence" value="ECO:0007669"/>
    <property type="project" value="TreeGrafter"/>
</dbReference>
<evidence type="ECO:0000256" key="2">
    <source>
        <dbReference type="ARBA" id="ARBA00022737"/>
    </source>
</evidence>
<dbReference type="Proteomes" id="UP000321046">
    <property type="component" value="Unassembled WGS sequence"/>
</dbReference>
<dbReference type="RefSeq" id="WP_146975672.1">
    <property type="nucleotide sequence ID" value="NZ_VOSL01000059.1"/>
</dbReference>
<comment type="caution">
    <text evidence="5">The sequence shown here is derived from an EMBL/GenBank/DDBJ whole genome shotgun (WGS) entry which is preliminary data.</text>
</comment>
<sequence>MTTLPFSEKASSRLLPLILGLFALALGGCETRSRACETNADCFIGEVCTLETCLPVDDASPDADPSDTGSPDTAPTDTDAADTDPSDAGAPDTDSSNVGAPDADPSDAGAPDADPPPDTLVPVAIAAAKHYSCALLNDASLWCWGENSALLFDSNNALAQPTPVKVQGLENIEEVAASDHHLCARLESGAVHCLGHNDTGGLGNGSQLPSVTPVVTINQNANRVSGGAHHSCAVIGTESTLVCWGTSNSGQTGSEDNPTLEPSDDVGLHLTWRLAIGDHHTCAVSDDDKVRCFGNNDEFQLGHTEGGGHVPQLVEFYSQNQPVYEIVAGRAHTCALTSLGVVHCWGANNKRQLGGDTAKSATPLTVDLSTGLNRLAAGGDTSCGVNPHDRVVCWGADHPSGSSAPHVISGVSDVQSVAVGQSHACALNDASEIRCWGDNAFGQLGTGHTDSAMSPPEPVVPTWED</sequence>
<accession>A0A5C6X560</accession>
<keyword evidence="2" id="KW-0677">Repeat</keyword>
<dbReference type="AlphaFoldDB" id="A0A5C6X560"/>
<dbReference type="GO" id="GO:0005085">
    <property type="term" value="F:guanyl-nucleotide exchange factor activity"/>
    <property type="evidence" value="ECO:0007669"/>
    <property type="project" value="TreeGrafter"/>
</dbReference>
<dbReference type="PANTHER" id="PTHR45982">
    <property type="entry name" value="REGULATOR OF CHROMOSOME CONDENSATION"/>
    <property type="match status" value="1"/>
</dbReference>
<keyword evidence="1" id="KW-0344">Guanine-nucleotide releasing factor</keyword>
<dbReference type="PROSITE" id="PS50012">
    <property type="entry name" value="RCC1_3"/>
    <property type="match status" value="4"/>
</dbReference>
<name>A0A5C6X560_9DELT</name>
<evidence type="ECO:0000313" key="6">
    <source>
        <dbReference type="Proteomes" id="UP000321046"/>
    </source>
</evidence>
<dbReference type="Pfam" id="PF13540">
    <property type="entry name" value="RCC1_2"/>
    <property type="match status" value="1"/>
</dbReference>
<dbReference type="OrthoDB" id="9758365at2"/>
<feature type="compositionally biased region" description="Low complexity" evidence="3">
    <location>
        <begin position="66"/>
        <end position="78"/>
    </location>
</feature>
<feature type="compositionally biased region" description="Low complexity" evidence="3">
    <location>
        <begin position="86"/>
        <end position="112"/>
    </location>
</feature>
<evidence type="ECO:0000259" key="4">
    <source>
        <dbReference type="Pfam" id="PF25390"/>
    </source>
</evidence>
<dbReference type="InterPro" id="IPR051553">
    <property type="entry name" value="Ran_GTPase-activating"/>
</dbReference>
<dbReference type="InterPro" id="IPR000408">
    <property type="entry name" value="Reg_chr_condens"/>
</dbReference>
<dbReference type="SUPFAM" id="SSF50985">
    <property type="entry name" value="RCC1/BLIP-II"/>
    <property type="match status" value="2"/>
</dbReference>
<dbReference type="InterPro" id="IPR009091">
    <property type="entry name" value="RCC1/BLIP-II"/>
</dbReference>
<dbReference type="PRINTS" id="PR00633">
    <property type="entry name" value="RCCNDNSATION"/>
</dbReference>
<proteinExistence type="predicted"/>
<dbReference type="Pfam" id="PF25390">
    <property type="entry name" value="WD40_RLD"/>
    <property type="match status" value="1"/>
</dbReference>
<dbReference type="PANTHER" id="PTHR45982:SF1">
    <property type="entry name" value="REGULATOR OF CHROMOSOME CONDENSATION"/>
    <property type="match status" value="1"/>
</dbReference>
<reference evidence="5 6" key="1">
    <citation type="submission" date="2019-08" db="EMBL/GenBank/DDBJ databases">
        <title>Bradymonadales sp. TMQ2.</title>
        <authorList>
            <person name="Liang Q."/>
        </authorList>
    </citation>
    <scope>NUCLEOTIDE SEQUENCE [LARGE SCALE GENOMIC DNA]</scope>
    <source>
        <strain evidence="5 6">TMQ2</strain>
    </source>
</reference>
<organism evidence="5 6">
    <name type="scientific">Lujinxingia vulgaris</name>
    <dbReference type="NCBI Taxonomy" id="2600176"/>
    <lineage>
        <taxon>Bacteria</taxon>
        <taxon>Deltaproteobacteria</taxon>
        <taxon>Bradymonadales</taxon>
        <taxon>Lujinxingiaceae</taxon>
        <taxon>Lujinxingia</taxon>
    </lineage>
</organism>